<evidence type="ECO:0000256" key="1">
    <source>
        <dbReference type="ARBA" id="ARBA00022729"/>
    </source>
</evidence>
<evidence type="ECO:0000259" key="2">
    <source>
        <dbReference type="Pfam" id="PF13778"/>
    </source>
</evidence>
<dbReference type="Pfam" id="PF13778">
    <property type="entry name" value="DUF4174"/>
    <property type="match status" value="1"/>
</dbReference>
<accession>A0A1U7NRD6</accession>
<dbReference type="OrthoDB" id="7362103at2"/>
<dbReference type="InterPro" id="IPR025232">
    <property type="entry name" value="DUF4174"/>
</dbReference>
<dbReference type="RefSeq" id="WP_075836978.1">
    <property type="nucleotide sequence ID" value="NZ_MSTI01000178.1"/>
</dbReference>
<protein>
    <recommendedName>
        <fullName evidence="2">DUF4174 domain-containing protein</fullName>
    </recommendedName>
</protein>
<comment type="caution">
    <text evidence="3">The sequence shown here is derived from an EMBL/GenBank/DDBJ whole genome shotgun (WGS) entry which is preliminary data.</text>
</comment>
<dbReference type="EMBL" id="MSTI01000178">
    <property type="protein sequence ID" value="OLV15482.1"/>
    <property type="molecule type" value="Genomic_DNA"/>
</dbReference>
<evidence type="ECO:0000313" key="3">
    <source>
        <dbReference type="EMBL" id="OLV15482.1"/>
    </source>
</evidence>
<evidence type="ECO:0000313" key="4">
    <source>
        <dbReference type="Proteomes" id="UP000186607"/>
    </source>
</evidence>
<dbReference type="Proteomes" id="UP000186607">
    <property type="component" value="Unassembled WGS sequence"/>
</dbReference>
<reference evidence="3 4" key="1">
    <citation type="submission" date="2017-01" db="EMBL/GenBank/DDBJ databases">
        <title>Genome Analysis of Deinococcus marmoris KOPRI26562.</title>
        <authorList>
            <person name="Kim J.H."/>
            <person name="Oh H.-M."/>
        </authorList>
    </citation>
    <scope>NUCLEOTIDE SEQUENCE [LARGE SCALE GENOMIC DNA]</scope>
    <source>
        <strain evidence="3 4">KOPRI26562</strain>
    </source>
</reference>
<keyword evidence="4" id="KW-1185">Reference proteome</keyword>
<name>A0A1U7NRD6_9DEIO</name>
<organism evidence="3 4">
    <name type="scientific">Deinococcus marmoris</name>
    <dbReference type="NCBI Taxonomy" id="249408"/>
    <lineage>
        <taxon>Bacteria</taxon>
        <taxon>Thermotogati</taxon>
        <taxon>Deinococcota</taxon>
        <taxon>Deinococci</taxon>
        <taxon>Deinococcales</taxon>
        <taxon>Deinococcaceae</taxon>
        <taxon>Deinococcus</taxon>
    </lineage>
</organism>
<proteinExistence type="predicted"/>
<sequence length="135" mass="14379">MLVALALGFTLQTAQGQPWSLAGVLGKERVLIVSNPPAAYLAGVRRQDAELQVRDLRVVALLPPGDARLNGPAALMLTLLADPGGKVGAQYGRAALIGKDTGIKAHYQTFPALNTVAALVDTMPMRRQEQRVRGR</sequence>
<dbReference type="AlphaFoldDB" id="A0A1U7NRD6"/>
<feature type="domain" description="DUF4174" evidence="2">
    <location>
        <begin position="21"/>
        <end position="129"/>
    </location>
</feature>
<keyword evidence="1" id="KW-0732">Signal</keyword>
<gene>
    <name evidence="3" type="ORF">BOO71_0014683</name>
</gene>
<dbReference type="STRING" id="249408.BOO71_0014683"/>